<evidence type="ECO:0000256" key="10">
    <source>
        <dbReference type="ARBA" id="ARBA00023237"/>
    </source>
</evidence>
<feature type="compositionally biased region" description="Basic and acidic residues" evidence="11">
    <location>
        <begin position="2464"/>
        <end position="2477"/>
    </location>
</feature>
<feature type="region of interest" description="Disordered" evidence="11">
    <location>
        <begin position="1558"/>
        <end position="1581"/>
    </location>
</feature>
<feature type="domain" description="Trimeric autotransporter adhesin Trp ring" evidence="17">
    <location>
        <begin position="2221"/>
        <end position="2269"/>
    </location>
</feature>
<dbReference type="Gene3D" id="2.20.25.140">
    <property type="match status" value="4"/>
</dbReference>
<evidence type="ECO:0000259" key="16">
    <source>
        <dbReference type="Pfam" id="PF15403"/>
    </source>
</evidence>
<dbReference type="InterPro" id="IPR008640">
    <property type="entry name" value="Adhesin_Head_dom"/>
</dbReference>
<evidence type="ECO:0000259" key="13">
    <source>
        <dbReference type="Pfam" id="PF05658"/>
    </source>
</evidence>
<reference evidence="18 19" key="1">
    <citation type="submission" date="2018-12" db="EMBL/GenBank/DDBJ databases">
        <authorList>
            <person name="Fluit A.C."/>
        </authorList>
    </citation>
    <scope>NUCLEOTIDE SEQUENCE [LARGE SCALE GENOMIC DNA]</scope>
    <source>
        <strain evidence="18 19">16-549009</strain>
    </source>
</reference>
<feature type="region of interest" description="Disordered" evidence="11">
    <location>
        <begin position="1175"/>
        <end position="1195"/>
    </location>
</feature>
<feature type="domain" description="Trimeric autotransporter adhesin YadA-like head" evidence="13">
    <location>
        <begin position="77"/>
        <end position="99"/>
    </location>
</feature>
<dbReference type="EMBL" id="RWKG01000037">
    <property type="protein sequence ID" value="TDN41066.1"/>
    <property type="molecule type" value="Genomic_DNA"/>
</dbReference>
<evidence type="ECO:0000256" key="5">
    <source>
        <dbReference type="ARBA" id="ARBA00022452"/>
    </source>
</evidence>
<evidence type="ECO:0000256" key="1">
    <source>
        <dbReference type="ARBA" id="ARBA00004241"/>
    </source>
</evidence>
<feature type="compositionally biased region" description="Polar residues" evidence="11">
    <location>
        <begin position="1344"/>
        <end position="1360"/>
    </location>
</feature>
<feature type="domain" description="Trimeric autotransporter adhesin putative GIN" evidence="16">
    <location>
        <begin position="1755"/>
        <end position="1799"/>
    </location>
</feature>
<comment type="similarity">
    <text evidence="3">Belongs to the autotransporter-2 (AT-2) (TC 1.B.40) family.</text>
</comment>
<dbReference type="SUPFAM" id="SSF101967">
    <property type="entry name" value="Adhesin YadA, collagen-binding domain"/>
    <property type="match status" value="5"/>
</dbReference>
<dbReference type="InterPro" id="IPR029275">
    <property type="entry name" value="HiaBD2_put_GIN_domain"/>
</dbReference>
<evidence type="ECO:0000259" key="14">
    <source>
        <dbReference type="Pfam" id="PF05662"/>
    </source>
</evidence>
<evidence type="ECO:0000256" key="9">
    <source>
        <dbReference type="ARBA" id="ARBA00023136"/>
    </source>
</evidence>
<feature type="domain" description="Trimeric autotransporter adhesin YadA-like stalk" evidence="14">
    <location>
        <begin position="741"/>
        <end position="783"/>
    </location>
</feature>
<evidence type="ECO:0000259" key="15">
    <source>
        <dbReference type="Pfam" id="PF13018"/>
    </source>
</evidence>
<keyword evidence="10" id="KW-0998">Cell outer membrane</keyword>
<dbReference type="Proteomes" id="UP000294998">
    <property type="component" value="Unassembled WGS sequence"/>
</dbReference>
<feature type="region of interest" description="Disordered" evidence="11">
    <location>
        <begin position="2704"/>
        <end position="2753"/>
    </location>
</feature>
<feature type="domain" description="Trimeric autotransporter adhesin YadA-like head" evidence="13">
    <location>
        <begin position="658"/>
        <end position="684"/>
    </location>
</feature>
<dbReference type="RefSeq" id="WP_133499232.1">
    <property type="nucleotide sequence ID" value="NZ_RWKG01000037.1"/>
</dbReference>
<feature type="domain" description="Trimeric autotransporter adhesin YadA-like head" evidence="13">
    <location>
        <begin position="143"/>
        <end position="169"/>
    </location>
</feature>
<feature type="region of interest" description="Disordered" evidence="11">
    <location>
        <begin position="2129"/>
        <end position="2153"/>
    </location>
</feature>
<keyword evidence="4" id="KW-0813">Transport</keyword>
<keyword evidence="9" id="KW-0472">Membrane</keyword>
<feature type="region of interest" description="Disordered" evidence="11">
    <location>
        <begin position="1947"/>
        <end position="1969"/>
    </location>
</feature>
<feature type="domain" description="Trimeric autotransporter adhesin YadA-like head" evidence="13">
    <location>
        <begin position="521"/>
        <end position="540"/>
    </location>
</feature>
<keyword evidence="8" id="KW-0653">Protein transport</keyword>
<dbReference type="InterPro" id="IPR040482">
    <property type="entry name" value="Trp_ring"/>
</dbReference>
<feature type="domain" description="Trimeric autotransporter adhesin YadA-like head" evidence="13">
    <location>
        <begin position="115"/>
        <end position="141"/>
    </location>
</feature>
<dbReference type="Pfam" id="PF13018">
    <property type="entry name" value="ESPR"/>
    <property type="match status" value="1"/>
</dbReference>
<evidence type="ECO:0000259" key="17">
    <source>
        <dbReference type="Pfam" id="PF18669"/>
    </source>
</evidence>
<dbReference type="GO" id="GO:0009986">
    <property type="term" value="C:cell surface"/>
    <property type="evidence" value="ECO:0007669"/>
    <property type="project" value="UniProtKB-SubCell"/>
</dbReference>
<feature type="domain" description="ESPR" evidence="15">
    <location>
        <begin position="1"/>
        <end position="38"/>
    </location>
</feature>
<feature type="region of interest" description="Disordered" evidence="11">
    <location>
        <begin position="2460"/>
        <end position="2536"/>
    </location>
</feature>
<gene>
    <name evidence="18" type="ORF">EGH31_1454</name>
</gene>
<keyword evidence="6" id="KW-0812">Transmembrane</keyword>
<keyword evidence="5" id="KW-1134">Transmembrane beta strand</keyword>
<evidence type="ECO:0000256" key="3">
    <source>
        <dbReference type="ARBA" id="ARBA00005848"/>
    </source>
</evidence>
<comment type="caution">
    <text evidence="18">The sequence shown here is derived from an EMBL/GenBank/DDBJ whole genome shotgun (WGS) entry which is preliminary data.</text>
</comment>
<dbReference type="SUPFAM" id="SSF101999">
    <property type="entry name" value="Trimeric adhesin"/>
    <property type="match status" value="7"/>
</dbReference>
<sequence>MNKIFRIVWSQATQSWVVVSELTKAHKKQSASNAQKSAVKFSGNFIKSSAIALALLSGHSAYAATAAGNTPGEGNANAVAFGPDSNASKDGAVALGKQAKATGNEAAALGKGAKAEGNLSVAVGVNAQASANNAMALGLESKAKGENSVALGRMAEATAESAMALGFNSKATSFNTVALGRNTQASGQRSMAFGNEAKATQNDTIAFGSSSEAKKINDIIIGKEAKSHDTGGGYSIAIGTGAISGSTRIGIETNPKTTEKKGDAGGVAIGTGAYTGVNRDSATPINSSVAIGAGAGAGFRALDDNKIPVGNGTDADDNTEVLRKAFGVNDINADYKAINGGVSGYTSVDINEGTAVGRHARAIGDQAVAIGAQTIAGMGAIALGGNDITQFANKKYYKSTKDNFKVTETTDHTQGATLSEKTISQNYQALVGTALDTNYKATYAQDGSVVLGAQAHSGTPLGTAIGTNALVRKGAFGATAIGAGSQIQANAEAAVAIGMGSVANGAYAVAAGTASRAEYGDIALGYQAKATGKDGAIAMGRATNAQGDSSIMIGGANIGSAAAQNTSFEKGNGTVTKKTVIEKINGKDVSREYTFAGTTKTNGTVAVAYKELTGRDMETNALNFADNKYKNGHASTSLGVHALSKGDLGTAIGASSRADAIGSVALGTGAHATKQNAVAIGTGSTTELVGTRQLSVSYDKDGNIVDDNSPDKAYTFNWAGGINTAEGDVVSFGSSGAERQLKNVAAGRVADDSTDAINGSQLNSIAKKVAYGWNIAGDNKKQTASVGSEDQVNFVNGNGTTVTVEKQEEVKSGDKVTTPKGANVKFDIKAADGSITSDAKGISVNTDGDTIGKTADGKLKANTGTINTGNDGKAAPNTGDGNKLATVDTVVNAVNNAAWKATAGKDGSGTETGKSEEKIKAGDLVTFKAGDNLAIKQEGKNFIYSLKPELTGLTSASFKNADGDTTVINGNGMTITPKDASANPVSLTKDGLDNGGKTIKNVTSGLTNYPAGTPKDGLVDLSKPATGNPAVPDTTAATVGDLRNMGWVVSSDKTTGELTKAYTDQVKNADEVKFVGEGGVTVSGKTENGVRTITVKAEAQEMPEQPVSYTTADGTKVYPKTVTKPDGTKEVKYYSEPNGKGTEILKENVIASINGPEGTKAPTTLSNVAGNLDGAKKDTKAPTTEHAPVNTTDAAAPNYVNPNNAATVGDVLNAGWNLQNNGTAKDFVKPYDTVNFVNGANTTAVVTTSADGTTSNVTYNVTGLPVTFTDKDGKPVAKVGDKYYPVNEKGQPVTPDGKPAVKTNEEGKLVAEDGTVIEPIDTKANPLQSNLVNPNVENTKEKSNNQTTSPTQLGNVANGANTFTPVEDKKLGNDGKWYNAADVLPNGQPKENVQPVAKPDNIGKAGLIDFSNSNPNNAATVGDLQNLGWIVSAEGNKYSDQVRNANEVKFVGEGTATVTGKTDENGVRTITVKVDDQTSTNNSVTPVSYTKPDGTKVYPKTVKNPDTGKEEVKFFEKPDGTGNEVPADQVVTSVNGPKGTKEPTALKNVKSNIPVVNDADKKVTNPDGTEKGTAGDVANINKAPLTATEAADLLNPTKDGQPNPNFVGNNAATVSDVLNAGWNLQNNGTAKDFVKPFDTVNFVNGANTTAVVTTSADGTTSNVTYNVTGLPVTYTDAEGNPVAKIGDKYYKVNDKGQPLDAQGKPSTKVNDKGQPVDENGNVIAPVDTTKPLKTALVNPTPAGDKPNTTTPTALNNVTSGLNKYGDTVDGAQVPGSTVANNGLVDLSKPADGSKPKVSDNTAATVGDLRNMGWIVSSDKTTGSLDTPYTDTVKNANEVKFVGEGTATVSGKTDEKGVRTITVKVDDQVSTNNAQTPVVYTDKDGKKVYPIKGDDGTVTYHTTPDGKGDNDEVVPNNNVVTSINGPEGTTSPTELKNVKNNIPAVKDADKKVTNPDGTEKGTAGDVANINKAPLTATEAADLLNPTKDGQPNPKFAGNNAATVSDVLNAGWNLQNNGEARDFVKPFDTVNFVNGGNTTAVVTTAADGTTSDVTYNVTGLPITYTTADGKPVSKVGDKYYPVNEKGQPIGPDGKPAVKTAPNGDLLDKEGNVIKPIDTAANPLKSNLVNPNVANSEAAPNNQTTTPTQLGNVANGAKTFDPVDSKKMANDGKWYPADQVEPNGQPKTGAAPVEVPANIGKAGLIDFSNSNPNNAATVGDLQNLGWIVSAKGNNYSDQVRNANKVEFKGTNGVEVTGKTLEDGTREITVGLKEGKVTNDVIVTKADGTETHAVRGEDGKIYTKDPVTGKATTTEIQLDKGDTVTNDGNALVTGNKVATAIQKSGWNVGIGSTDKDFSTEAKTFEKVNPNDNVKYVNGANTTVSMAVDAAKDEDGTAVTTTYVKVDVNRDLNIDSVTTGGPAKDKAGNPLKQVNGEYYPENALVNDGKVYPAGTVIIDGKPYPAGSAKDPKTNEIVKDGKPAPEVQPLTATPKDQLADGKDGAMTVKDAKGNDGVSATAKDGKGTLTLKDAGKDGKDASQVDISTAKAPADLENTPKDAVRANDGKWYAPADVDVKTENGKTVVTPKDGKSPIADAPTIDRIQYTGKDGKPRNVATMDDGLRFVGDDGETISKPLNSTMEFTGGNRENGNPVAKADTTTGNIGVFHDNGKLSVQLAKDLEKMNSANFETPDGTSTKITGNGLSVTPETAKLKDPKTGKPVLDKDGNPKVDPKKVVSFGGPTIMKDPKTGKPVVDSKTGEPVMESGISAGGQVMTNVAPGRISPTSTDAVNGSQLHAVASSIGNLNNKINKVGKHADAGTASALAASNIPQAYTPGKSLVGIAAGSYQGQTGVAVGMSRISDNGKIIIRLSGTTNTQGRAGVAAGVGYQW</sequence>
<dbReference type="Pfam" id="PF15403">
    <property type="entry name" value="HiaBD2"/>
    <property type="match status" value="1"/>
</dbReference>
<feature type="domain" description="Trimeric autotransporter adhesin Trp ring" evidence="17">
    <location>
        <begin position="1427"/>
        <end position="1475"/>
    </location>
</feature>
<dbReference type="Pfam" id="PF18669">
    <property type="entry name" value="Trp_ring"/>
    <property type="match status" value="4"/>
</dbReference>
<evidence type="ECO:0000256" key="4">
    <source>
        <dbReference type="ARBA" id="ARBA00022448"/>
    </source>
</evidence>
<keyword evidence="7" id="KW-0732">Signal</keyword>
<dbReference type="InterPro" id="IPR024973">
    <property type="entry name" value="ESPR"/>
</dbReference>
<name>A0AAQ2BJ74_HAEHA</name>
<dbReference type="Gene3D" id="3.30.1300.30">
    <property type="entry name" value="GSPII I/J protein-like"/>
    <property type="match status" value="1"/>
</dbReference>
<evidence type="ECO:0000256" key="11">
    <source>
        <dbReference type="SAM" id="MobiDB-lite"/>
    </source>
</evidence>
<feature type="compositionally biased region" description="Basic and acidic residues" evidence="11">
    <location>
        <begin position="1558"/>
        <end position="1570"/>
    </location>
</feature>
<dbReference type="Gene3D" id="1.20.5.170">
    <property type="match status" value="2"/>
</dbReference>
<proteinExistence type="inferred from homology"/>
<dbReference type="Pfam" id="PF05658">
    <property type="entry name" value="YadA_head"/>
    <property type="match status" value="7"/>
</dbReference>
<accession>A0AAQ2BJ74</accession>
<feature type="domain" description="Trimeric autotransporter adhesin Trp ring" evidence="17">
    <location>
        <begin position="1045"/>
        <end position="1097"/>
    </location>
</feature>
<feature type="domain" description="Trimeric autotransporter adhesin YadA-like head" evidence="13">
    <location>
        <begin position="353"/>
        <end position="373"/>
    </location>
</feature>
<organism evidence="18 19">
    <name type="scientific">Haemophilus haemolyticus</name>
    <dbReference type="NCBI Taxonomy" id="726"/>
    <lineage>
        <taxon>Bacteria</taxon>
        <taxon>Pseudomonadati</taxon>
        <taxon>Pseudomonadota</taxon>
        <taxon>Gammaproteobacteria</taxon>
        <taxon>Pasteurellales</taxon>
        <taxon>Pasteurellaceae</taxon>
        <taxon>Haemophilus</taxon>
    </lineage>
</organism>
<feature type="domain" description="Trimeric autotransporter adhesin YadA-like C-terminal membrane anchor" evidence="12">
    <location>
        <begin position="2825"/>
        <end position="2885"/>
    </location>
</feature>
<feature type="region of interest" description="Disordered" evidence="11">
    <location>
        <begin position="1337"/>
        <end position="1360"/>
    </location>
</feature>
<feature type="domain" description="Trimeric autotransporter adhesin YadA-like stalk" evidence="14">
    <location>
        <begin position="2770"/>
        <end position="2810"/>
    </location>
</feature>
<feature type="compositionally biased region" description="Basic and acidic residues" evidence="11">
    <location>
        <begin position="2491"/>
        <end position="2507"/>
    </location>
</feature>
<feature type="compositionally biased region" description="Basic and acidic residues" evidence="11">
    <location>
        <begin position="1947"/>
        <end position="1958"/>
    </location>
</feature>
<dbReference type="InterPro" id="IPR008635">
    <property type="entry name" value="Coiled_stalk_dom"/>
</dbReference>
<feature type="region of interest" description="Disordered" evidence="11">
    <location>
        <begin position="1694"/>
        <end position="1724"/>
    </location>
</feature>
<evidence type="ECO:0000256" key="8">
    <source>
        <dbReference type="ARBA" id="ARBA00022927"/>
    </source>
</evidence>
<evidence type="ECO:0000256" key="2">
    <source>
        <dbReference type="ARBA" id="ARBA00004442"/>
    </source>
</evidence>
<dbReference type="CDD" id="cd12820">
    <property type="entry name" value="LbR_YadA-like"/>
    <property type="match status" value="1"/>
</dbReference>
<evidence type="ECO:0000259" key="12">
    <source>
        <dbReference type="Pfam" id="PF03895"/>
    </source>
</evidence>
<feature type="compositionally biased region" description="Basic and acidic residues" evidence="11">
    <location>
        <begin position="2705"/>
        <end position="2729"/>
    </location>
</feature>
<feature type="domain" description="Trimeric autotransporter adhesin YadA-like head" evidence="13">
    <location>
        <begin position="185"/>
        <end position="211"/>
    </location>
</feature>
<dbReference type="InterPro" id="IPR011049">
    <property type="entry name" value="Serralysin-like_metalloprot_C"/>
</dbReference>
<dbReference type="GO" id="GO:0009279">
    <property type="term" value="C:cell outer membrane"/>
    <property type="evidence" value="ECO:0007669"/>
    <property type="project" value="UniProtKB-SubCell"/>
</dbReference>
<evidence type="ECO:0000313" key="19">
    <source>
        <dbReference type="Proteomes" id="UP000294998"/>
    </source>
</evidence>
<feature type="compositionally biased region" description="Basic and acidic residues" evidence="11">
    <location>
        <begin position="2526"/>
        <end position="2535"/>
    </location>
</feature>
<protein>
    <recommendedName>
        <fullName evidence="20">Adhesin</fullName>
    </recommendedName>
</protein>
<evidence type="ECO:0000256" key="7">
    <source>
        <dbReference type="ARBA" id="ARBA00022729"/>
    </source>
</evidence>
<dbReference type="InterPro" id="IPR045584">
    <property type="entry name" value="Pilin-like"/>
</dbReference>
<dbReference type="Gene3D" id="3.90.1780.10">
    <property type="entry name" value="Trimeric adhesin"/>
    <property type="match status" value="9"/>
</dbReference>
<dbReference type="Pfam" id="PF05662">
    <property type="entry name" value="YadA_stalk"/>
    <property type="match status" value="2"/>
</dbReference>
<dbReference type="GO" id="GO:0015031">
    <property type="term" value="P:protein transport"/>
    <property type="evidence" value="ECO:0007669"/>
    <property type="project" value="UniProtKB-KW"/>
</dbReference>
<evidence type="ECO:0000313" key="18">
    <source>
        <dbReference type="EMBL" id="TDN41066.1"/>
    </source>
</evidence>
<evidence type="ECO:0000256" key="6">
    <source>
        <dbReference type="ARBA" id="ARBA00022692"/>
    </source>
</evidence>
<dbReference type="Gene3D" id="2.150.10.10">
    <property type="entry name" value="Serralysin-like metalloprotease, C-terminal"/>
    <property type="match status" value="4"/>
</dbReference>
<feature type="domain" description="Trimeric autotransporter adhesin Trp ring" evidence="17">
    <location>
        <begin position="1811"/>
        <end position="1865"/>
    </location>
</feature>
<evidence type="ECO:0008006" key="20">
    <source>
        <dbReference type="Google" id="ProtNLM"/>
    </source>
</evidence>
<dbReference type="InterPro" id="IPR037174">
    <property type="entry name" value="Trimeric_adhesin"/>
</dbReference>
<dbReference type="InterPro" id="IPR005594">
    <property type="entry name" value="YadA_C"/>
</dbReference>
<comment type="subcellular location">
    <subcellularLocation>
        <location evidence="2">Cell outer membrane</location>
    </subcellularLocation>
    <subcellularLocation>
        <location evidence="1">Cell surface</location>
    </subcellularLocation>
</comment>
<dbReference type="Pfam" id="PF03895">
    <property type="entry name" value="YadA_anchor"/>
    <property type="match status" value="1"/>
</dbReference>
<feature type="region of interest" description="Disordered" evidence="11">
    <location>
        <begin position="1517"/>
        <end position="1545"/>
    </location>
</feature>
<dbReference type="SUPFAM" id="SSF54523">
    <property type="entry name" value="Pili subunits"/>
    <property type="match status" value="1"/>
</dbReference>
<feature type="compositionally biased region" description="Polar residues" evidence="11">
    <location>
        <begin position="2129"/>
        <end position="2149"/>
    </location>
</feature>